<evidence type="ECO:0000313" key="1">
    <source>
        <dbReference type="EMBL" id="KKK64796.1"/>
    </source>
</evidence>
<dbReference type="EMBL" id="LAZR01060861">
    <property type="protein sequence ID" value="KKK64796.1"/>
    <property type="molecule type" value="Genomic_DNA"/>
</dbReference>
<reference evidence="1" key="1">
    <citation type="journal article" date="2015" name="Nature">
        <title>Complex archaea that bridge the gap between prokaryotes and eukaryotes.</title>
        <authorList>
            <person name="Spang A."/>
            <person name="Saw J.H."/>
            <person name="Jorgensen S.L."/>
            <person name="Zaremba-Niedzwiedzka K."/>
            <person name="Martijn J."/>
            <person name="Lind A.E."/>
            <person name="van Eijk R."/>
            <person name="Schleper C."/>
            <person name="Guy L."/>
            <person name="Ettema T.J."/>
        </authorList>
    </citation>
    <scope>NUCLEOTIDE SEQUENCE</scope>
</reference>
<protein>
    <submittedName>
        <fullName evidence="1">Uncharacterized protein</fullName>
    </submittedName>
</protein>
<accession>A0A0F8ZXW9</accession>
<organism evidence="1">
    <name type="scientific">marine sediment metagenome</name>
    <dbReference type="NCBI Taxonomy" id="412755"/>
    <lineage>
        <taxon>unclassified sequences</taxon>
        <taxon>metagenomes</taxon>
        <taxon>ecological metagenomes</taxon>
    </lineage>
</organism>
<name>A0A0F8ZXW9_9ZZZZ</name>
<feature type="non-terminal residue" evidence="1">
    <location>
        <position position="1"/>
    </location>
</feature>
<gene>
    <name evidence="1" type="ORF">LCGC14_2980610</name>
</gene>
<dbReference type="AlphaFoldDB" id="A0A0F8ZXW9"/>
<comment type="caution">
    <text evidence="1">The sequence shown here is derived from an EMBL/GenBank/DDBJ whole genome shotgun (WGS) entry which is preliminary data.</text>
</comment>
<sequence>LHRHGSFPTAGGTLCPGQWMNRVLHTVQIIPPEEEEDMKLFVFHNGYLFAERWGHHWYILTDDVRLDMEKKADWPVVTEHRPPVGTRIDR</sequence>
<proteinExistence type="predicted"/>